<gene>
    <name evidence="4" type="ORF">SDC9_01555</name>
</gene>
<keyword evidence="2" id="KW-0812">Transmembrane</keyword>
<dbReference type="PANTHER" id="PTHR10166:SF37">
    <property type="entry name" value="STOLID, ISOFORM H"/>
    <property type="match status" value="1"/>
</dbReference>
<proteinExistence type="predicted"/>
<dbReference type="SMART" id="SM00327">
    <property type="entry name" value="VWA"/>
    <property type="match status" value="1"/>
</dbReference>
<evidence type="ECO:0000259" key="3">
    <source>
        <dbReference type="PROSITE" id="PS50234"/>
    </source>
</evidence>
<dbReference type="Pfam" id="PF12450">
    <property type="entry name" value="vWF_A"/>
    <property type="match status" value="1"/>
</dbReference>
<evidence type="ECO:0000313" key="4">
    <source>
        <dbReference type="EMBL" id="MPL56073.1"/>
    </source>
</evidence>
<dbReference type="InterPro" id="IPR012910">
    <property type="entry name" value="Plug_dom"/>
</dbReference>
<organism evidence="4">
    <name type="scientific">bioreactor metagenome</name>
    <dbReference type="NCBI Taxonomy" id="1076179"/>
    <lineage>
        <taxon>unclassified sequences</taxon>
        <taxon>metagenomes</taxon>
        <taxon>ecological metagenomes</taxon>
    </lineage>
</organism>
<dbReference type="InterPro" id="IPR037066">
    <property type="entry name" value="Plug_dom_sf"/>
</dbReference>
<dbReference type="InterPro" id="IPR051173">
    <property type="entry name" value="Ca_channel_alpha-2/delta"/>
</dbReference>
<dbReference type="InterPro" id="IPR021908">
    <property type="entry name" value="YfbK_C"/>
</dbReference>
<dbReference type="AlphaFoldDB" id="A0A644SN63"/>
<dbReference type="NCBIfam" id="TIGR04057">
    <property type="entry name" value="SusC_RagA_signa"/>
    <property type="match status" value="1"/>
</dbReference>
<name>A0A644SN63_9ZZZZ</name>
<dbReference type="PROSITE" id="PS50234">
    <property type="entry name" value="VWFA"/>
    <property type="match status" value="1"/>
</dbReference>
<reference evidence="4" key="1">
    <citation type="submission" date="2019-08" db="EMBL/GenBank/DDBJ databases">
        <authorList>
            <person name="Kucharzyk K."/>
            <person name="Murdoch R.W."/>
            <person name="Higgins S."/>
            <person name="Loffler F."/>
        </authorList>
    </citation>
    <scope>NUCLEOTIDE SEQUENCE</scope>
</reference>
<dbReference type="Pfam" id="PF00092">
    <property type="entry name" value="VWA"/>
    <property type="match status" value="1"/>
</dbReference>
<dbReference type="InterPro" id="IPR022156">
    <property type="entry name" value="Uncharacterised_YfbK_N"/>
</dbReference>
<feature type="region of interest" description="Disordered" evidence="1">
    <location>
        <begin position="83"/>
        <end position="104"/>
    </location>
</feature>
<keyword evidence="2" id="KW-0472">Membrane</keyword>
<feature type="compositionally biased region" description="Polar residues" evidence="1">
    <location>
        <begin position="84"/>
        <end position="102"/>
    </location>
</feature>
<dbReference type="CDD" id="cd01465">
    <property type="entry name" value="vWA_subgroup"/>
    <property type="match status" value="1"/>
</dbReference>
<feature type="transmembrane region" description="Helical" evidence="2">
    <location>
        <begin position="47"/>
        <end position="70"/>
    </location>
</feature>
<dbReference type="InterPro" id="IPR023997">
    <property type="entry name" value="TonB-dep_OMP_SusC/RagA_CS"/>
</dbReference>
<dbReference type="Gene3D" id="3.40.50.410">
    <property type="entry name" value="von Willebrand factor, type A domain"/>
    <property type="match status" value="1"/>
</dbReference>
<dbReference type="Gene3D" id="2.170.130.10">
    <property type="entry name" value="TonB-dependent receptor, plug domain"/>
    <property type="match status" value="1"/>
</dbReference>
<keyword evidence="2" id="KW-1133">Transmembrane helix</keyword>
<dbReference type="InterPro" id="IPR036465">
    <property type="entry name" value="vWFA_dom_sf"/>
</dbReference>
<comment type="caution">
    <text evidence="4">The sequence shown here is derived from an EMBL/GenBank/DDBJ whole genome shotgun (WGS) entry which is preliminary data.</text>
</comment>
<sequence>MENFNKNIDDLFNSESKKAEENTNFPGFEKVWDKVEQKLEKKEKKRILPIWFPSGIAATLVIGLGVLYLYNQKEDLPVKPVIAQQETSPESSAKSNIINKPQSDVHKLDEEIQERIKKNPIVTKEILAYQNTSNSDNTVEIIQNIVPEKMKTVDLEYMKNSKYTTDEYYLKKIETPAVSAIPFQNQENSLSRAKTKNINELVVTAMGIKRKEQSLGYASEINVASHLQGKVAGLQISSNAPNIPNNNIVIRGVRSIESSPKPLYVIDGKPYENVDLQKISSDKIKSVNILKDNAATSLYGSRGLNGVVLIDTKGLSDKDIKTITSFSPQNNNESYDSWEENPFELSTSQPLSTFSIDVDNAAYSNIRRMINNGQIVDKNAVRVEEMINYFKYNYPQPSVNEPFSIHSEYNDCAWNPQHKILKIGLQGKTLVEKNLPSSNLVFLIDISGSMNAANKLPLLKSSFKVLLERLRPQDKVAIVTYAGNAGIALKPTSASQKEKIMTALENLQSGGSTAGAEGIITAYKLAEENFVKNGNNRVILATDGDFNVGVSNNEDLKAMIENKRKSGVFLTCLGFGMGNYKDNRLEMLADKGNGNYAYIDNIQEANKFLGKEFAGSMYAIAKDVKIQIEFNPKLVKAYRLIGYESRKLKTEDFINDKIDAGELGIGHTVTALYEVIPANSTSEFLPKGSDLKYTEVKTKDNLGNELATIKFRYKRPNEEESKELIQTVSNSQKEINSASLDFRFANAVAWFGLVLRDSQYISNKNLEDIINLAKQGKSSDEDGYRAEFIRLMESYKSIKN</sequence>
<dbReference type="InterPro" id="IPR002035">
    <property type="entry name" value="VWF_A"/>
</dbReference>
<protein>
    <recommendedName>
        <fullName evidence="3">VWFA domain-containing protein</fullName>
    </recommendedName>
</protein>
<dbReference type="PANTHER" id="PTHR10166">
    <property type="entry name" value="VOLTAGE-DEPENDENT CALCIUM CHANNEL SUBUNIT ALPHA-2/DELTA-RELATED"/>
    <property type="match status" value="1"/>
</dbReference>
<evidence type="ECO:0000256" key="1">
    <source>
        <dbReference type="SAM" id="MobiDB-lite"/>
    </source>
</evidence>
<feature type="domain" description="VWFA" evidence="3">
    <location>
        <begin position="439"/>
        <end position="617"/>
    </location>
</feature>
<accession>A0A644SN63</accession>
<dbReference type="Pfam" id="PF07715">
    <property type="entry name" value="Plug"/>
    <property type="match status" value="1"/>
</dbReference>
<dbReference type="EMBL" id="VSSQ01000002">
    <property type="protein sequence ID" value="MPL56073.1"/>
    <property type="molecule type" value="Genomic_DNA"/>
</dbReference>
<dbReference type="Pfam" id="PF12034">
    <property type="entry name" value="YfbK_C"/>
    <property type="match status" value="1"/>
</dbReference>
<dbReference type="SUPFAM" id="SSF53300">
    <property type="entry name" value="vWA-like"/>
    <property type="match status" value="1"/>
</dbReference>
<evidence type="ECO:0000256" key="2">
    <source>
        <dbReference type="SAM" id="Phobius"/>
    </source>
</evidence>
<dbReference type="SUPFAM" id="SSF56935">
    <property type="entry name" value="Porins"/>
    <property type="match status" value="1"/>
</dbReference>